<dbReference type="GeneID" id="28847931"/>
<reference evidence="2 3" key="1">
    <citation type="journal article" date="2016" name="PLoS Pathog.">
        <title>Biosynthesis of antibiotic leucinostatins in bio-control fungus Purpureocillium lilacinum and their inhibition on phytophthora revealed by genome mining.</title>
        <authorList>
            <person name="Wang G."/>
            <person name="Liu Z."/>
            <person name="Lin R."/>
            <person name="Li E."/>
            <person name="Mao Z."/>
            <person name="Ling J."/>
            <person name="Yang Y."/>
            <person name="Yin W.B."/>
            <person name="Xie B."/>
        </authorList>
    </citation>
    <scope>NUCLEOTIDE SEQUENCE [LARGE SCALE GENOMIC DNA]</scope>
    <source>
        <strain evidence="2">170</strain>
    </source>
</reference>
<feature type="domain" description="2EXR" evidence="1">
    <location>
        <begin position="24"/>
        <end position="110"/>
    </location>
</feature>
<accession>A0A179FTM3</accession>
<protein>
    <recommendedName>
        <fullName evidence="1">2EXR domain-containing protein</fullName>
    </recommendedName>
</protein>
<dbReference type="Pfam" id="PF20150">
    <property type="entry name" value="2EXR"/>
    <property type="match status" value="1"/>
</dbReference>
<name>A0A179FTM3_METCM</name>
<evidence type="ECO:0000313" key="3">
    <source>
        <dbReference type="Proteomes" id="UP000078397"/>
    </source>
</evidence>
<dbReference type="Proteomes" id="UP000078397">
    <property type="component" value="Unassembled WGS sequence"/>
</dbReference>
<evidence type="ECO:0000313" key="2">
    <source>
        <dbReference type="EMBL" id="OAQ68369.1"/>
    </source>
</evidence>
<proteinExistence type="predicted"/>
<comment type="caution">
    <text evidence="2">The sequence shown here is derived from an EMBL/GenBank/DDBJ whole genome shotgun (WGS) entry which is preliminary data.</text>
</comment>
<sequence>MSVSNPANHLTTSQATNTTTIAWFPSLPTEIRLAIWRLCIPRCFRPINHDLICGQQSNQSRTIPGLCGPPLIAKVCREARQVALEHGKYYDNKNEQNSSKIWIDKSLDTVYLNGAFDPRLSRDASHALSVAANATQVAISMPWLRGHPGFMLHKGFLRNNHLRCTIACEDQFDVSMSYAEAIQIGIFGLWAEERFAFVDPSDDATLAKLSKFELDHGFTRCADGLLTAKGDQIRPLEEYASPPRIRAIYEAVEDCWLECLVIEHKDDEGNWDISPLFVTDDDVWMGFKREHPWVKETLKTLPEIRVVLGFQLFITD</sequence>
<dbReference type="PANTHER" id="PTHR35910">
    <property type="entry name" value="2EXR DOMAIN-CONTAINING PROTEIN"/>
    <property type="match status" value="1"/>
</dbReference>
<dbReference type="AlphaFoldDB" id="A0A179FTM3"/>
<dbReference type="OrthoDB" id="5152893at2759"/>
<dbReference type="RefSeq" id="XP_018145219.1">
    <property type="nucleotide sequence ID" value="XM_018283937.1"/>
</dbReference>
<dbReference type="InterPro" id="IPR045518">
    <property type="entry name" value="2EXR"/>
</dbReference>
<organism evidence="2 3">
    <name type="scientific">Pochonia chlamydosporia 170</name>
    <dbReference type="NCBI Taxonomy" id="1380566"/>
    <lineage>
        <taxon>Eukaryota</taxon>
        <taxon>Fungi</taxon>
        <taxon>Dikarya</taxon>
        <taxon>Ascomycota</taxon>
        <taxon>Pezizomycotina</taxon>
        <taxon>Sordariomycetes</taxon>
        <taxon>Hypocreomycetidae</taxon>
        <taxon>Hypocreales</taxon>
        <taxon>Clavicipitaceae</taxon>
        <taxon>Pochonia</taxon>
    </lineage>
</organism>
<dbReference type="STRING" id="1380566.A0A179FTM3"/>
<dbReference type="PANTHER" id="PTHR35910:SF1">
    <property type="entry name" value="2EXR DOMAIN-CONTAINING PROTEIN"/>
    <property type="match status" value="1"/>
</dbReference>
<keyword evidence="3" id="KW-1185">Reference proteome</keyword>
<dbReference type="EMBL" id="LSBJ02000003">
    <property type="protein sequence ID" value="OAQ68369.1"/>
    <property type="molecule type" value="Genomic_DNA"/>
</dbReference>
<evidence type="ECO:0000259" key="1">
    <source>
        <dbReference type="Pfam" id="PF20150"/>
    </source>
</evidence>
<dbReference type="KEGG" id="pchm:VFPPC_04605"/>
<gene>
    <name evidence="2" type="ORF">VFPPC_04605</name>
</gene>